<comment type="caution">
    <text evidence="2">The sequence shown here is derived from an EMBL/GenBank/DDBJ whole genome shotgun (WGS) entry which is preliminary data.</text>
</comment>
<keyword evidence="1" id="KW-0472">Membrane</keyword>
<keyword evidence="3" id="KW-1185">Reference proteome</keyword>
<gene>
    <name evidence="2" type="ORF">FHR82_004448</name>
</gene>
<feature type="transmembrane region" description="Helical" evidence="1">
    <location>
        <begin position="74"/>
        <end position="92"/>
    </location>
</feature>
<keyword evidence="1" id="KW-0812">Transmembrane</keyword>
<name>A0A7W7VFD9_9PSEU</name>
<feature type="transmembrane region" description="Helical" evidence="1">
    <location>
        <begin position="46"/>
        <end position="67"/>
    </location>
</feature>
<evidence type="ECO:0000313" key="3">
    <source>
        <dbReference type="Proteomes" id="UP000520767"/>
    </source>
</evidence>
<reference evidence="2 3" key="1">
    <citation type="submission" date="2020-08" db="EMBL/GenBank/DDBJ databases">
        <title>Genomic Encyclopedia of Type Strains, Phase III (KMG-III): the genomes of soil and plant-associated and newly described type strains.</title>
        <authorList>
            <person name="Whitman W."/>
        </authorList>
    </citation>
    <scope>NUCLEOTIDE SEQUENCE [LARGE SCALE GENOMIC DNA]</scope>
    <source>
        <strain evidence="2 3">CECT 8960</strain>
    </source>
</reference>
<sequence length="93" mass="9425">MPARRSMKAKLVDGEGPLSRVPPVAVFLLVAAVFVVGILIGGAVGALLLGALAAGIAVLLAVTWRVLSPSERAGRVFILVVLAAVAVSVLLTK</sequence>
<proteinExistence type="predicted"/>
<evidence type="ECO:0000313" key="2">
    <source>
        <dbReference type="EMBL" id="MBB4908206.1"/>
    </source>
</evidence>
<dbReference type="EMBL" id="JACHJQ010000004">
    <property type="protein sequence ID" value="MBB4908206.1"/>
    <property type="molecule type" value="Genomic_DNA"/>
</dbReference>
<organism evidence="2 3">
    <name type="scientific">Actinophytocola algeriensis</name>
    <dbReference type="NCBI Taxonomy" id="1768010"/>
    <lineage>
        <taxon>Bacteria</taxon>
        <taxon>Bacillati</taxon>
        <taxon>Actinomycetota</taxon>
        <taxon>Actinomycetes</taxon>
        <taxon>Pseudonocardiales</taxon>
        <taxon>Pseudonocardiaceae</taxon>
    </lineage>
</organism>
<feature type="transmembrane region" description="Helical" evidence="1">
    <location>
        <begin position="21"/>
        <end position="40"/>
    </location>
</feature>
<accession>A0A7W7VFD9</accession>
<dbReference type="Pfam" id="PF20444">
    <property type="entry name" value="DUF6703"/>
    <property type="match status" value="1"/>
</dbReference>
<dbReference type="AlphaFoldDB" id="A0A7W7VFD9"/>
<dbReference type="RefSeq" id="WP_311771208.1">
    <property type="nucleotide sequence ID" value="NZ_JACHJQ010000004.1"/>
</dbReference>
<dbReference type="InterPro" id="IPR046549">
    <property type="entry name" value="DUF6703"/>
</dbReference>
<dbReference type="Proteomes" id="UP000520767">
    <property type="component" value="Unassembled WGS sequence"/>
</dbReference>
<evidence type="ECO:0000256" key="1">
    <source>
        <dbReference type="SAM" id="Phobius"/>
    </source>
</evidence>
<protein>
    <submittedName>
        <fullName evidence="2">Thiol:disulfide interchange protein</fullName>
    </submittedName>
</protein>
<keyword evidence="1" id="KW-1133">Transmembrane helix</keyword>